<keyword evidence="3 6" id="KW-0812">Transmembrane</keyword>
<dbReference type="RefSeq" id="WP_205087868.1">
    <property type="nucleotide sequence ID" value="NZ_CALXQD010000005.1"/>
</dbReference>
<dbReference type="PANTHER" id="PTHR37481:SF1">
    <property type="entry name" value="LIPOPOLYSACCHARIDE EXPORT SYSTEM PROTEIN LPTC"/>
    <property type="match status" value="1"/>
</dbReference>
<evidence type="ECO:0000256" key="6">
    <source>
        <dbReference type="SAM" id="Phobius"/>
    </source>
</evidence>
<evidence type="ECO:0000256" key="4">
    <source>
        <dbReference type="ARBA" id="ARBA00022989"/>
    </source>
</evidence>
<protein>
    <submittedName>
        <fullName evidence="7">LPS export ABC transporter periplasmic protein LptC</fullName>
    </submittedName>
</protein>
<dbReference type="Gene3D" id="2.60.450.10">
    <property type="entry name" value="Lipopolysaccharide (LPS) transport protein A like domain"/>
    <property type="match status" value="1"/>
</dbReference>
<keyword evidence="8" id="KW-1185">Reference proteome</keyword>
<keyword evidence="5 6" id="KW-0472">Membrane</keyword>
<accession>A0ABS2GI25</accession>
<dbReference type="PANTHER" id="PTHR37481">
    <property type="entry name" value="LIPOPOLYSACCHARIDE EXPORT SYSTEM PROTEIN LPTC"/>
    <property type="match status" value="1"/>
</dbReference>
<feature type="transmembrane region" description="Helical" evidence="6">
    <location>
        <begin position="7"/>
        <end position="26"/>
    </location>
</feature>
<name>A0ABS2GI25_9FIRM</name>
<dbReference type="InterPro" id="IPR010664">
    <property type="entry name" value="LipoPS_assembly_LptC-rel"/>
</dbReference>
<dbReference type="InterPro" id="IPR052363">
    <property type="entry name" value="LPS_export_LptC"/>
</dbReference>
<keyword evidence="4 6" id="KW-1133">Transmembrane helix</keyword>
<evidence type="ECO:0000256" key="3">
    <source>
        <dbReference type="ARBA" id="ARBA00022692"/>
    </source>
</evidence>
<evidence type="ECO:0000313" key="8">
    <source>
        <dbReference type="Proteomes" id="UP000707138"/>
    </source>
</evidence>
<evidence type="ECO:0000256" key="1">
    <source>
        <dbReference type="ARBA" id="ARBA00022475"/>
    </source>
</evidence>
<keyword evidence="2" id="KW-0997">Cell inner membrane</keyword>
<dbReference type="EMBL" id="JACJLA010000009">
    <property type="protein sequence ID" value="MBM6912829.1"/>
    <property type="molecule type" value="Genomic_DNA"/>
</dbReference>
<dbReference type="Pfam" id="PF06835">
    <property type="entry name" value="LptC"/>
    <property type="match status" value="1"/>
</dbReference>
<comment type="caution">
    <text evidence="7">The sequence shown here is derived from an EMBL/GenBank/DDBJ whole genome shotgun (WGS) entry which is preliminary data.</text>
</comment>
<organism evidence="7 8">
    <name type="scientific">Veillonella magna</name>
    <dbReference type="NCBI Taxonomy" id="464322"/>
    <lineage>
        <taxon>Bacteria</taxon>
        <taxon>Bacillati</taxon>
        <taxon>Bacillota</taxon>
        <taxon>Negativicutes</taxon>
        <taxon>Veillonellales</taxon>
        <taxon>Veillonellaceae</taxon>
        <taxon>Veillonella</taxon>
    </lineage>
</organism>
<gene>
    <name evidence="7" type="primary">lptC</name>
    <name evidence="7" type="ORF">H6A01_05775</name>
</gene>
<evidence type="ECO:0000313" key="7">
    <source>
        <dbReference type="EMBL" id="MBM6912829.1"/>
    </source>
</evidence>
<keyword evidence="1" id="KW-1003">Cell membrane</keyword>
<sequence length="179" mass="19592">MLKNKKILALAVIILLGLCGFIWYLMSGTTPQDEDPTQPKGNLVTFDGSELKEVENNQLVWTLRAKSMKLNPQTRELYATDLEAKYYKGDTVMTVTAPRGHMAGDRSTFELAGGVKAVNTEGANFTTDSLVFDNKKHELTSAGAFTLVNKDVTITGDKVKADTVLEKITALGHAKLVKQ</sequence>
<evidence type="ECO:0000256" key="2">
    <source>
        <dbReference type="ARBA" id="ARBA00022519"/>
    </source>
</evidence>
<evidence type="ECO:0000256" key="5">
    <source>
        <dbReference type="ARBA" id="ARBA00023136"/>
    </source>
</evidence>
<dbReference type="Proteomes" id="UP000707138">
    <property type="component" value="Unassembled WGS sequence"/>
</dbReference>
<dbReference type="InterPro" id="IPR026265">
    <property type="entry name" value="LptC"/>
</dbReference>
<dbReference type="NCBIfam" id="TIGR04409">
    <property type="entry name" value="LptC_YrbK"/>
    <property type="match status" value="1"/>
</dbReference>
<reference evidence="7 8" key="1">
    <citation type="journal article" date="2021" name="Sci. Rep.">
        <title>The distribution of antibiotic resistance genes in chicken gut microbiota commensals.</title>
        <authorList>
            <person name="Juricova H."/>
            <person name="Matiasovicova J."/>
            <person name="Kubasova T."/>
            <person name="Cejkova D."/>
            <person name="Rychlik I."/>
        </authorList>
    </citation>
    <scope>NUCLEOTIDE SEQUENCE [LARGE SCALE GENOMIC DNA]</scope>
    <source>
        <strain evidence="7 8">An537</strain>
    </source>
</reference>
<proteinExistence type="predicted"/>